<reference evidence="2 3" key="1">
    <citation type="journal article" date="2019" name="Genome Biol. Evol.">
        <title>Insights into the evolution of the New World diploid cottons (Gossypium, subgenus Houzingenia) based on genome sequencing.</title>
        <authorList>
            <person name="Grover C.E."/>
            <person name="Arick M.A. 2nd"/>
            <person name="Thrash A."/>
            <person name="Conover J.L."/>
            <person name="Sanders W.S."/>
            <person name="Peterson D.G."/>
            <person name="Frelichowski J.E."/>
            <person name="Scheffler J.A."/>
            <person name="Scheffler B.E."/>
            <person name="Wendel J.F."/>
        </authorList>
    </citation>
    <scope>NUCLEOTIDE SEQUENCE [LARGE SCALE GENOMIC DNA]</scope>
    <source>
        <strain evidence="2">8</strain>
        <tissue evidence="2">Leaf</tissue>
    </source>
</reference>
<dbReference type="Pfam" id="PF11976">
    <property type="entry name" value="Rad60-SLD"/>
    <property type="match status" value="1"/>
</dbReference>
<dbReference type="Proteomes" id="UP000593568">
    <property type="component" value="Unassembled WGS sequence"/>
</dbReference>
<evidence type="ECO:0000313" key="3">
    <source>
        <dbReference type="Proteomes" id="UP000593568"/>
    </source>
</evidence>
<dbReference type="PANTHER" id="PTHR10562">
    <property type="entry name" value="SMALL UBIQUITIN-RELATED MODIFIER"/>
    <property type="match status" value="1"/>
</dbReference>
<dbReference type="AlphaFoldDB" id="A0A7J9EUE7"/>
<dbReference type="Gene3D" id="3.10.20.90">
    <property type="entry name" value="Phosphatidylinositol 3-kinase Catalytic Subunit, Chain A, domain 1"/>
    <property type="match status" value="1"/>
</dbReference>
<sequence>MPRFAAAGSSGGDDKALTTADGQSQIIQVCVKSQKLKQLFVFLGFTGFTENIGYEYGDVSETMYSDTLFLSDGNKVVYNIKRNAKLIKLMHAYCRKKQLDIHTVRFIYEGHRVPGKYTSDQVFFFCLNLEDGAEICCMFHQSGGGVCSMPKITSAFI</sequence>
<evidence type="ECO:0000313" key="2">
    <source>
        <dbReference type="EMBL" id="MBA0776334.1"/>
    </source>
</evidence>
<dbReference type="EMBL" id="JABEZW010000009">
    <property type="protein sequence ID" value="MBA0776334.1"/>
    <property type="molecule type" value="Genomic_DNA"/>
</dbReference>
<proteinExistence type="predicted"/>
<feature type="domain" description="Rad60/SUMO-like" evidence="1">
    <location>
        <begin position="71"/>
        <end position="113"/>
    </location>
</feature>
<dbReference type="SUPFAM" id="SSF54236">
    <property type="entry name" value="Ubiquitin-like"/>
    <property type="match status" value="1"/>
</dbReference>
<keyword evidence="3" id="KW-1185">Reference proteome</keyword>
<protein>
    <recommendedName>
        <fullName evidence="1">Rad60/SUMO-like domain-containing protein</fullName>
    </recommendedName>
</protein>
<evidence type="ECO:0000259" key="1">
    <source>
        <dbReference type="Pfam" id="PF11976"/>
    </source>
</evidence>
<comment type="caution">
    <text evidence="2">The sequence shown here is derived from an EMBL/GenBank/DDBJ whole genome shotgun (WGS) entry which is preliminary data.</text>
</comment>
<accession>A0A7J9EUE7</accession>
<dbReference type="InterPro" id="IPR029071">
    <property type="entry name" value="Ubiquitin-like_domsf"/>
</dbReference>
<name>A0A7J9EUE7_9ROSI</name>
<organism evidence="2 3">
    <name type="scientific">Gossypium trilobum</name>
    <dbReference type="NCBI Taxonomy" id="34281"/>
    <lineage>
        <taxon>Eukaryota</taxon>
        <taxon>Viridiplantae</taxon>
        <taxon>Streptophyta</taxon>
        <taxon>Embryophyta</taxon>
        <taxon>Tracheophyta</taxon>
        <taxon>Spermatophyta</taxon>
        <taxon>Magnoliopsida</taxon>
        <taxon>eudicotyledons</taxon>
        <taxon>Gunneridae</taxon>
        <taxon>Pentapetalae</taxon>
        <taxon>rosids</taxon>
        <taxon>malvids</taxon>
        <taxon>Malvales</taxon>
        <taxon>Malvaceae</taxon>
        <taxon>Malvoideae</taxon>
        <taxon>Gossypium</taxon>
    </lineage>
</organism>
<dbReference type="InterPro" id="IPR022617">
    <property type="entry name" value="Rad60/SUMO-like_dom"/>
</dbReference>
<gene>
    <name evidence="2" type="ORF">Gotri_011339</name>
</gene>